<accession>A0A6B3NGL7</accession>
<sequence length="483" mass="55758">FPGNIQLEYRGGDSETLRSLVNYSESHDNWFAVCDPFAENISEIVNELGQADPLAIVGILIKKLPIWVYSYNSDLRVIENENSLRTYRSKIREIRCYRKNNTGYLIGKRLQGILSLGEDEITECGFEQEFDFDDEKQKNGSLILSSDIMRVVGQNRNLGKIIFNYPQKCQELTPYLFTAVLTKKSVIENNLDIVLTVLGGLRRAVEIITKGEVVEEKYIEKIQNYLRRSRNSYLLGINDLADQQRIIRKSLELAAIEDLYFKDEELDLNLVRSAYKNARSAWNNYGSKSLDEFPEIEECYDIIPSLLIRRRWRQTNGNLLAHEILSKLDDNSIIDDNLLKFFIEKLSDDAVTEKLISDWLSQKNEANRFVRILASNHGYISNKILGQLLTNRVTDILQLIRVMPLFIIITIMLDLGSLYCAYYYLMQDHSELYLKILTFVIFFIQTSLSIVQTRVRDIKSFLELYGGILGVFAINMAIVLSKP</sequence>
<dbReference type="AlphaFoldDB" id="A0A6B3NGL7"/>
<comment type="caution">
    <text evidence="2">The sequence shown here is derived from an EMBL/GenBank/DDBJ whole genome shotgun (WGS) entry which is preliminary data.</text>
</comment>
<proteinExistence type="predicted"/>
<gene>
    <name evidence="2" type="ORF">F6J89_19265</name>
</gene>
<feature type="transmembrane region" description="Helical" evidence="1">
    <location>
        <begin position="402"/>
        <end position="425"/>
    </location>
</feature>
<keyword evidence="1" id="KW-1133">Transmembrane helix</keyword>
<evidence type="ECO:0000313" key="2">
    <source>
        <dbReference type="EMBL" id="NER29692.1"/>
    </source>
</evidence>
<evidence type="ECO:0000256" key="1">
    <source>
        <dbReference type="SAM" id="Phobius"/>
    </source>
</evidence>
<dbReference type="EMBL" id="JAAHFQ010000414">
    <property type="protein sequence ID" value="NER29692.1"/>
    <property type="molecule type" value="Genomic_DNA"/>
</dbReference>
<feature type="transmembrane region" description="Helical" evidence="1">
    <location>
        <begin position="432"/>
        <end position="452"/>
    </location>
</feature>
<feature type="transmembrane region" description="Helical" evidence="1">
    <location>
        <begin position="464"/>
        <end position="481"/>
    </location>
</feature>
<keyword evidence="1" id="KW-0812">Transmembrane</keyword>
<protein>
    <submittedName>
        <fullName evidence="2">Uncharacterized protein</fullName>
    </submittedName>
</protein>
<name>A0A6B3NGL7_9CYAN</name>
<organism evidence="2">
    <name type="scientific">Symploca sp. SIO1C4</name>
    <dbReference type="NCBI Taxonomy" id="2607765"/>
    <lineage>
        <taxon>Bacteria</taxon>
        <taxon>Bacillati</taxon>
        <taxon>Cyanobacteriota</taxon>
        <taxon>Cyanophyceae</taxon>
        <taxon>Coleofasciculales</taxon>
        <taxon>Coleofasciculaceae</taxon>
        <taxon>Symploca</taxon>
    </lineage>
</organism>
<keyword evidence="1" id="KW-0472">Membrane</keyword>
<feature type="non-terminal residue" evidence="2">
    <location>
        <position position="1"/>
    </location>
</feature>
<reference evidence="2" key="1">
    <citation type="submission" date="2019-11" db="EMBL/GenBank/DDBJ databases">
        <title>Genomic insights into an expanded diversity of filamentous marine cyanobacteria reveals the extraordinary biosynthetic potential of Moorea and Okeania.</title>
        <authorList>
            <person name="Ferreira Leao T."/>
            <person name="Wang M."/>
            <person name="Moss N."/>
            <person name="Da Silva R."/>
            <person name="Sanders J."/>
            <person name="Nurk S."/>
            <person name="Gurevich A."/>
            <person name="Humphrey G."/>
            <person name="Reher R."/>
            <person name="Zhu Q."/>
            <person name="Belda-Ferre P."/>
            <person name="Glukhov E."/>
            <person name="Rex R."/>
            <person name="Dorrestein P.C."/>
            <person name="Knight R."/>
            <person name="Pevzner P."/>
            <person name="Gerwick W.H."/>
            <person name="Gerwick L."/>
        </authorList>
    </citation>
    <scope>NUCLEOTIDE SEQUENCE</scope>
    <source>
        <strain evidence="2">SIO1C4</strain>
    </source>
</reference>